<dbReference type="AlphaFoldDB" id="A0A087V3L6"/>
<evidence type="ECO:0000313" key="2">
    <source>
        <dbReference type="Proteomes" id="UP000053309"/>
    </source>
</evidence>
<proteinExistence type="predicted"/>
<dbReference type="PANTHER" id="PTHR33395">
    <property type="entry name" value="TRANSCRIPTASE, PUTATIVE-RELATED-RELATED"/>
    <property type="match status" value="1"/>
</dbReference>
<dbReference type="GO" id="GO:0007508">
    <property type="term" value="P:larval heart development"/>
    <property type="evidence" value="ECO:0007669"/>
    <property type="project" value="TreeGrafter"/>
</dbReference>
<dbReference type="GO" id="GO:0061343">
    <property type="term" value="P:cell adhesion involved in heart morphogenesis"/>
    <property type="evidence" value="ECO:0007669"/>
    <property type="project" value="TreeGrafter"/>
</dbReference>
<evidence type="ECO:0008006" key="3">
    <source>
        <dbReference type="Google" id="ProtNLM"/>
    </source>
</evidence>
<dbReference type="GO" id="GO:0031012">
    <property type="term" value="C:extracellular matrix"/>
    <property type="evidence" value="ECO:0007669"/>
    <property type="project" value="TreeGrafter"/>
</dbReference>
<feature type="non-terminal residue" evidence="1">
    <location>
        <position position="1"/>
    </location>
</feature>
<evidence type="ECO:0000313" key="1">
    <source>
        <dbReference type="EMBL" id="KFO07208.1"/>
    </source>
</evidence>
<organism evidence="1 2">
    <name type="scientific">Balearica regulorum gibbericeps</name>
    <name type="common">East African grey crowned-crane</name>
    <dbReference type="NCBI Taxonomy" id="100784"/>
    <lineage>
        <taxon>Eukaryota</taxon>
        <taxon>Metazoa</taxon>
        <taxon>Chordata</taxon>
        <taxon>Craniata</taxon>
        <taxon>Vertebrata</taxon>
        <taxon>Euteleostomi</taxon>
        <taxon>Archelosauria</taxon>
        <taxon>Archosauria</taxon>
        <taxon>Dinosauria</taxon>
        <taxon>Saurischia</taxon>
        <taxon>Theropoda</taxon>
        <taxon>Coelurosauria</taxon>
        <taxon>Aves</taxon>
        <taxon>Neognathae</taxon>
        <taxon>Neoaves</taxon>
        <taxon>Gruiformes</taxon>
        <taxon>Gruidae</taxon>
        <taxon>Balearica</taxon>
    </lineage>
</organism>
<dbReference type="Proteomes" id="UP000053309">
    <property type="component" value="Unassembled WGS sequence"/>
</dbReference>
<dbReference type="PANTHER" id="PTHR33395:SF22">
    <property type="entry name" value="REVERSE TRANSCRIPTASE DOMAIN-CONTAINING PROTEIN"/>
    <property type="match status" value="1"/>
</dbReference>
<dbReference type="EMBL" id="KL478606">
    <property type="protein sequence ID" value="KFO07208.1"/>
    <property type="molecule type" value="Genomic_DNA"/>
</dbReference>
<name>A0A087V3L6_BALRE</name>
<feature type="non-terminal residue" evidence="1">
    <location>
        <position position="118"/>
    </location>
</feature>
<keyword evidence="2" id="KW-1185">Reference proteome</keyword>
<gene>
    <name evidence="1" type="ORF">N312_02923</name>
</gene>
<sequence>GCDGGNKVPPIVREDHVRDHLRNTNIHKSVGPDEIHPKVLRELADVVAKPLFIIFEKSWQSGKVPSYWRKGNIPSIFKKDNKEDPGNYKPVSLLSVPSKIMEQFLLEVRSKHKEDRDV</sequence>
<reference evidence="1 2" key="1">
    <citation type="submission" date="2014-04" db="EMBL/GenBank/DDBJ databases">
        <title>Genome evolution of avian class.</title>
        <authorList>
            <person name="Zhang G."/>
            <person name="Li C."/>
        </authorList>
    </citation>
    <scope>NUCLEOTIDE SEQUENCE [LARGE SCALE GENOMIC DNA]</scope>
    <source>
        <strain evidence="1">BGI_N312</strain>
    </source>
</reference>
<accession>A0A087V3L6</accession>
<protein>
    <recommendedName>
        <fullName evidence="3">RNA-directed DNA polymerase from mobile element jockey</fullName>
    </recommendedName>
</protein>